<dbReference type="Pfam" id="PF22917">
    <property type="entry name" value="PRISE"/>
    <property type="match status" value="1"/>
</dbReference>
<dbReference type="EMBL" id="JAFEKC020000001">
    <property type="protein sequence ID" value="KAK0517099.1"/>
    <property type="molecule type" value="Genomic_DNA"/>
</dbReference>
<evidence type="ECO:0000313" key="2">
    <source>
        <dbReference type="EMBL" id="KAK0517099.1"/>
    </source>
</evidence>
<accession>A0AA39RAU9</accession>
<dbReference type="CDD" id="cd08948">
    <property type="entry name" value="5beta-POR_like_SDR_a"/>
    <property type="match status" value="1"/>
</dbReference>
<dbReference type="InterPro" id="IPR055222">
    <property type="entry name" value="PRISE-like_Rossmann-fold"/>
</dbReference>
<comment type="caution">
    <text evidence="2">The sequence shown here is derived from an EMBL/GenBank/DDBJ whole genome shotgun (WGS) entry which is preliminary data.</text>
</comment>
<dbReference type="Proteomes" id="UP001166286">
    <property type="component" value="Unassembled WGS sequence"/>
</dbReference>
<evidence type="ECO:0000259" key="1">
    <source>
        <dbReference type="Pfam" id="PF22917"/>
    </source>
</evidence>
<sequence length="403" mass="45631">MPSAIVTGATGILGREIVHALGKDPKHWQMVHALSRSQKEEYPSNVKHDTIDLTGSTQEMAKQLQGVEAEYVFFAAYLQKDSEQENFDVNGVMLKNFLEALEQTGASKKLKRVILTTGCKQYGVHLGCPKQPMEESDPWINGPNRPPNFYYNQQNILAEKSKQSGTWDWVVTYPNDVIGVAKNNFMNLATSVGLYAAISKQIDGNLMFPGSETFYTLFDSFTYSRLHAQFNLWAALQPKCGNEAFNVVNGDTESWQNMWPKLAKRFKCHIPRNQFHVDVGKDADSVMMLAEQPPLAEMAAELGLEGNLRQNKVEAKIDLIKWSQRKDVKEAWEELVREHGLEKEALGKATWGFLGFVLGRDYPVVVSMSKARRFGWTGYIDSWDALEECLDELETEKILPPRK</sequence>
<dbReference type="PANTHER" id="PTHR32487">
    <property type="entry name" value="3-OXO-DELTA(4,5)-STEROID 5-BETA-REDUCTASE"/>
    <property type="match status" value="1"/>
</dbReference>
<dbReference type="AlphaFoldDB" id="A0AA39RAU9"/>
<dbReference type="InterPro" id="IPR036291">
    <property type="entry name" value="NAD(P)-bd_dom_sf"/>
</dbReference>
<reference evidence="2" key="1">
    <citation type="submission" date="2023-03" db="EMBL/GenBank/DDBJ databases">
        <title>Complete genome of Cladonia borealis.</title>
        <authorList>
            <person name="Park H."/>
        </authorList>
    </citation>
    <scope>NUCLEOTIDE SEQUENCE</scope>
    <source>
        <strain evidence="2">ANT050790</strain>
    </source>
</reference>
<proteinExistence type="predicted"/>
<name>A0AA39RAU9_9LECA</name>
<keyword evidence="3" id="KW-1185">Reference proteome</keyword>
<dbReference type="Gene3D" id="3.40.50.720">
    <property type="entry name" value="NAD(P)-binding Rossmann-like Domain"/>
    <property type="match status" value="1"/>
</dbReference>
<feature type="domain" description="PRISE-like Rossmann-fold" evidence="1">
    <location>
        <begin position="58"/>
        <end position="266"/>
    </location>
</feature>
<organism evidence="2 3">
    <name type="scientific">Cladonia borealis</name>
    <dbReference type="NCBI Taxonomy" id="184061"/>
    <lineage>
        <taxon>Eukaryota</taxon>
        <taxon>Fungi</taxon>
        <taxon>Dikarya</taxon>
        <taxon>Ascomycota</taxon>
        <taxon>Pezizomycotina</taxon>
        <taxon>Lecanoromycetes</taxon>
        <taxon>OSLEUM clade</taxon>
        <taxon>Lecanoromycetidae</taxon>
        <taxon>Lecanorales</taxon>
        <taxon>Lecanorineae</taxon>
        <taxon>Cladoniaceae</taxon>
        <taxon>Cladonia</taxon>
    </lineage>
</organism>
<dbReference type="SUPFAM" id="SSF51735">
    <property type="entry name" value="NAD(P)-binding Rossmann-fold domains"/>
    <property type="match status" value="1"/>
</dbReference>
<protein>
    <recommendedName>
        <fullName evidence="1">PRISE-like Rossmann-fold domain-containing protein</fullName>
    </recommendedName>
</protein>
<evidence type="ECO:0000313" key="3">
    <source>
        <dbReference type="Proteomes" id="UP001166286"/>
    </source>
</evidence>
<gene>
    <name evidence="2" type="ORF">JMJ35_000254</name>
</gene>
<dbReference type="PANTHER" id="PTHR32487:SF0">
    <property type="entry name" value="3-OXO-DELTA(4,5)-STEROID 5-BETA-REDUCTASE"/>
    <property type="match status" value="1"/>
</dbReference>